<protein>
    <submittedName>
        <fullName evidence="1">Uncharacterized protein</fullName>
    </submittedName>
</protein>
<sequence>MPGIRWASRLFRLLLILTGCGCGDGSGSDNQQLNPGLVGKFLVMDGSAVSLMDAATGQYTGVPNTGHDYFIDKYPQATDFDVVSLPYHGDRFLVVARGETSLVSGQTFQGQSLFDLQLPFQLEGVSLSQDGRYLSLIRILDDDFFSRQLEILTTDGVPLGHTVVGAGRIHLHPMHWLSDYRLVYSAETSFHITSPLSAELEYSIDLNDYAQLADPEMTISAWAISPDETRLVFALEHEEFTWSPQQLQIYIMDLDGSNLNLLASAALGAEGPVAFNPEWSPDGKWLFAEVGNNLIYRAAKMTHLYLIPINESGRPFHLSDEDQERSPEVRPLWRYDYHDVEADISSRGMLFDYLYWLPEN</sequence>
<proteinExistence type="predicted"/>
<dbReference type="Proteomes" id="UP000886687">
    <property type="component" value="Unassembled WGS sequence"/>
</dbReference>
<gene>
    <name evidence="1" type="ORF">JAZ04_16360</name>
</gene>
<dbReference type="EMBL" id="JAEPDI010000013">
    <property type="protein sequence ID" value="MCG7940408.1"/>
    <property type="molecule type" value="Genomic_DNA"/>
</dbReference>
<name>A0A9E4K790_9GAMM</name>
<reference evidence="1" key="1">
    <citation type="journal article" date="2021" name="Proc. Natl. Acad. Sci. U.S.A.">
        <title>Global biogeography of chemosynthetic symbionts reveals both localized and globally distributed symbiont groups. .</title>
        <authorList>
            <person name="Osvatic J.T."/>
            <person name="Wilkins L.G.E."/>
            <person name="Leibrecht L."/>
            <person name="Leray M."/>
            <person name="Zauner S."/>
            <person name="Polzin J."/>
            <person name="Camacho Y."/>
            <person name="Gros O."/>
            <person name="van Gils J.A."/>
            <person name="Eisen J.A."/>
            <person name="Petersen J.M."/>
            <person name="Yuen B."/>
        </authorList>
    </citation>
    <scope>NUCLEOTIDE SEQUENCE</scope>
    <source>
        <strain evidence="1">MAGL173</strain>
    </source>
</reference>
<organism evidence="1 2">
    <name type="scientific">Candidatus Thiodiazotropha lotti</name>
    <dbReference type="NCBI Taxonomy" id="2792787"/>
    <lineage>
        <taxon>Bacteria</taxon>
        <taxon>Pseudomonadati</taxon>
        <taxon>Pseudomonadota</taxon>
        <taxon>Gammaproteobacteria</taxon>
        <taxon>Chromatiales</taxon>
        <taxon>Sedimenticolaceae</taxon>
        <taxon>Candidatus Thiodiazotropha</taxon>
    </lineage>
</organism>
<dbReference type="SUPFAM" id="SSF82171">
    <property type="entry name" value="DPP6 N-terminal domain-like"/>
    <property type="match status" value="1"/>
</dbReference>
<accession>A0A9E4K790</accession>
<dbReference type="Gene3D" id="2.120.10.30">
    <property type="entry name" value="TolB, C-terminal domain"/>
    <property type="match status" value="1"/>
</dbReference>
<comment type="caution">
    <text evidence="1">The sequence shown here is derived from an EMBL/GenBank/DDBJ whole genome shotgun (WGS) entry which is preliminary data.</text>
</comment>
<dbReference type="InterPro" id="IPR011042">
    <property type="entry name" value="6-blade_b-propeller_TolB-like"/>
</dbReference>
<dbReference type="AlphaFoldDB" id="A0A9E4K790"/>
<evidence type="ECO:0000313" key="1">
    <source>
        <dbReference type="EMBL" id="MCG7940408.1"/>
    </source>
</evidence>
<evidence type="ECO:0000313" key="2">
    <source>
        <dbReference type="Proteomes" id="UP000886687"/>
    </source>
</evidence>